<evidence type="ECO:0000256" key="1">
    <source>
        <dbReference type="ARBA" id="ARBA00011955"/>
    </source>
</evidence>
<dbReference type="PANTHER" id="PTHR30040:SF2">
    <property type="entry name" value="FAD:PROTEIN FMN TRANSFERASE"/>
    <property type="match status" value="1"/>
</dbReference>
<gene>
    <name evidence="12" type="ORF">SAMN05444159_3934</name>
</gene>
<dbReference type="GO" id="GO:0046872">
    <property type="term" value="F:metal ion binding"/>
    <property type="evidence" value="ECO:0007669"/>
    <property type="project" value="UniProtKB-UniRule"/>
</dbReference>
<protein>
    <recommendedName>
        <fullName evidence="2 10">FAD:protein FMN transferase</fullName>
        <ecNumber evidence="1 10">2.7.1.180</ecNumber>
    </recommendedName>
    <alternativeName>
        <fullName evidence="8 10">Flavin transferase</fullName>
    </alternativeName>
</protein>
<dbReference type="InterPro" id="IPR024932">
    <property type="entry name" value="ApbE"/>
</dbReference>
<dbReference type="OrthoDB" id="9778595at2"/>
<dbReference type="InterPro" id="IPR003374">
    <property type="entry name" value="ApbE-like_sf"/>
</dbReference>
<evidence type="ECO:0000256" key="11">
    <source>
        <dbReference type="PIRSR" id="PIRSR006268-2"/>
    </source>
</evidence>
<feature type="binding site" evidence="11">
    <location>
        <position position="148"/>
    </location>
    <ligand>
        <name>Mg(2+)</name>
        <dbReference type="ChEBI" id="CHEBI:18420"/>
    </ligand>
</feature>
<evidence type="ECO:0000256" key="6">
    <source>
        <dbReference type="ARBA" id="ARBA00022827"/>
    </source>
</evidence>
<dbReference type="RefSeq" id="WP_079540539.1">
    <property type="nucleotide sequence ID" value="NZ_LT670844.1"/>
</dbReference>
<feature type="binding site" evidence="11">
    <location>
        <position position="256"/>
    </location>
    <ligand>
        <name>Mg(2+)</name>
        <dbReference type="ChEBI" id="CHEBI:18420"/>
    </ligand>
</feature>
<dbReference type="AlphaFoldDB" id="A0A1M6UJR5"/>
<evidence type="ECO:0000256" key="5">
    <source>
        <dbReference type="ARBA" id="ARBA00022723"/>
    </source>
</evidence>
<dbReference type="EMBL" id="LT670844">
    <property type="protein sequence ID" value="SHK69409.1"/>
    <property type="molecule type" value="Genomic_DNA"/>
</dbReference>
<dbReference type="SUPFAM" id="SSF143631">
    <property type="entry name" value="ApbE-like"/>
    <property type="match status" value="1"/>
</dbReference>
<evidence type="ECO:0000256" key="8">
    <source>
        <dbReference type="ARBA" id="ARBA00031306"/>
    </source>
</evidence>
<dbReference type="Pfam" id="PF02424">
    <property type="entry name" value="ApbE"/>
    <property type="match status" value="1"/>
</dbReference>
<name>A0A1M6UJR5_9BRAD</name>
<comment type="cofactor">
    <cofactor evidence="11">
        <name>Mg(2+)</name>
        <dbReference type="ChEBI" id="CHEBI:18420"/>
    </cofactor>
    <cofactor evidence="11">
        <name>Mn(2+)</name>
        <dbReference type="ChEBI" id="CHEBI:29035"/>
    </cofactor>
    <text evidence="11">Magnesium. Can also use manganese.</text>
</comment>
<evidence type="ECO:0000256" key="10">
    <source>
        <dbReference type="PIRNR" id="PIRNR006268"/>
    </source>
</evidence>
<keyword evidence="5 10" id="KW-0479">Metal-binding</keyword>
<evidence type="ECO:0000256" key="7">
    <source>
        <dbReference type="ARBA" id="ARBA00022842"/>
    </source>
</evidence>
<evidence type="ECO:0000313" key="12">
    <source>
        <dbReference type="EMBL" id="SHK69409.1"/>
    </source>
</evidence>
<evidence type="ECO:0000256" key="9">
    <source>
        <dbReference type="ARBA" id="ARBA00048540"/>
    </source>
</evidence>
<keyword evidence="4 10" id="KW-0808">Transferase</keyword>
<comment type="similarity">
    <text evidence="10">Belongs to the ApbE family.</text>
</comment>
<reference evidence="12 13" key="1">
    <citation type="submission" date="2016-11" db="EMBL/GenBank/DDBJ databases">
        <authorList>
            <person name="Jaros S."/>
            <person name="Januszkiewicz K."/>
            <person name="Wedrychowicz H."/>
        </authorList>
    </citation>
    <scope>NUCLEOTIDE SEQUENCE [LARGE SCALE GENOMIC DNA]</scope>
    <source>
        <strain evidence="12 13">GAS499</strain>
    </source>
</reference>
<evidence type="ECO:0000256" key="2">
    <source>
        <dbReference type="ARBA" id="ARBA00016337"/>
    </source>
</evidence>
<organism evidence="12 13">
    <name type="scientific">Bradyrhizobium lablabi</name>
    <dbReference type="NCBI Taxonomy" id="722472"/>
    <lineage>
        <taxon>Bacteria</taxon>
        <taxon>Pseudomonadati</taxon>
        <taxon>Pseudomonadota</taxon>
        <taxon>Alphaproteobacteria</taxon>
        <taxon>Hyphomicrobiales</taxon>
        <taxon>Nitrobacteraceae</taxon>
        <taxon>Bradyrhizobium</taxon>
    </lineage>
</organism>
<evidence type="ECO:0000256" key="3">
    <source>
        <dbReference type="ARBA" id="ARBA00022630"/>
    </source>
</evidence>
<keyword evidence="7 10" id="KW-0460">Magnesium</keyword>
<sequence>MAIVSDKVRRARPLLGTFVEIEVAGAARSELDAAIDAAFEAVARVHRLMSFHERDSDVSRLNREAFVRPVNVHAWTFQVLQVAVDMHRQTKGIFDVAIAPALQAMELLPRLEGDAAIATEARSFDAIELLPDNIVRFRHPHVRIDLGGIAKGFAVDRALETLRGFGVSGGMVNAGGDLAAFGPDPQTIHIRHPCDPRRLLCAVEITDEALASTARRFDPFRSAETTASAIIDPLTGKPADVVDGVTVRARSCMLADALTKIVMVSGTDALRWLEHYNASALMVSGDSDIRITPDWQVNLAA</sequence>
<dbReference type="EC" id="2.7.1.180" evidence="1 10"/>
<proteinExistence type="inferred from homology"/>
<keyword evidence="12" id="KW-0449">Lipoprotein</keyword>
<dbReference type="PIRSF" id="PIRSF006268">
    <property type="entry name" value="ApbE"/>
    <property type="match status" value="1"/>
</dbReference>
<evidence type="ECO:0000256" key="4">
    <source>
        <dbReference type="ARBA" id="ARBA00022679"/>
    </source>
</evidence>
<dbReference type="PANTHER" id="PTHR30040">
    <property type="entry name" value="THIAMINE BIOSYNTHESIS LIPOPROTEIN APBE"/>
    <property type="match status" value="1"/>
</dbReference>
<keyword evidence="6 10" id="KW-0274">FAD</keyword>
<keyword evidence="3 10" id="KW-0285">Flavoprotein</keyword>
<dbReference type="Proteomes" id="UP000189935">
    <property type="component" value="Chromosome I"/>
</dbReference>
<evidence type="ECO:0000313" key="13">
    <source>
        <dbReference type="Proteomes" id="UP000189935"/>
    </source>
</evidence>
<comment type="catalytic activity">
    <reaction evidence="9 10">
        <text>L-threonyl-[protein] + FAD = FMN-L-threonyl-[protein] + AMP + H(+)</text>
        <dbReference type="Rhea" id="RHEA:36847"/>
        <dbReference type="Rhea" id="RHEA-COMP:11060"/>
        <dbReference type="Rhea" id="RHEA-COMP:11061"/>
        <dbReference type="ChEBI" id="CHEBI:15378"/>
        <dbReference type="ChEBI" id="CHEBI:30013"/>
        <dbReference type="ChEBI" id="CHEBI:57692"/>
        <dbReference type="ChEBI" id="CHEBI:74257"/>
        <dbReference type="ChEBI" id="CHEBI:456215"/>
        <dbReference type="EC" id="2.7.1.180"/>
    </reaction>
</comment>
<dbReference type="Gene3D" id="3.10.520.10">
    <property type="entry name" value="ApbE-like domains"/>
    <property type="match status" value="1"/>
</dbReference>
<dbReference type="GO" id="GO:0016740">
    <property type="term" value="F:transferase activity"/>
    <property type="evidence" value="ECO:0007669"/>
    <property type="project" value="UniProtKB-UniRule"/>
</dbReference>
<accession>A0A1M6UJR5</accession>